<dbReference type="VEuPathDB" id="MicrosporidiaDB:AAJ76_2000157544"/>
<feature type="signal peptide" evidence="1">
    <location>
        <begin position="1"/>
        <end position="17"/>
    </location>
</feature>
<keyword evidence="1" id="KW-0732">Signal</keyword>
<evidence type="ECO:0000313" key="2">
    <source>
        <dbReference type="EMBL" id="KKO76595.1"/>
    </source>
</evidence>
<dbReference type="Proteomes" id="UP000034350">
    <property type="component" value="Unassembled WGS sequence"/>
</dbReference>
<accession>A0A0F9WJ75</accession>
<evidence type="ECO:0000313" key="3">
    <source>
        <dbReference type="Proteomes" id="UP000034350"/>
    </source>
</evidence>
<dbReference type="GeneID" id="36319381"/>
<feature type="chain" id="PRO_5002529720" evidence="1">
    <location>
        <begin position="18"/>
        <end position="384"/>
    </location>
</feature>
<comment type="caution">
    <text evidence="2">The sequence shown here is derived from an EMBL/GenBank/DDBJ whole genome shotgun (WGS) entry which is preliminary data.</text>
</comment>
<dbReference type="VEuPathDB" id="MicrosporidiaDB:NCER_102099"/>
<gene>
    <name evidence="2" type="ORF">AAJ76_2000157544</name>
</gene>
<sequence>MPMNKSNLLFWMTCIYSLQINTLYSSTYKMYEIDLQSTLPENYDFYIKNYYSSNDNILIITEVKSPQFNIYGFLCIHSNRTSNTYTKKLYCFSKDFTNINKIFYKFDFTMALRRKNILNIQIPSMLFNNAIKLRYGVEITKITENVSDIGLKMQNDFIEFVFLNKLKTILSCRQLLEELTNKPVSRIMHSLENEDYILAFFDRDYCKIISFLKKLILLLQEDNELLKSKLSIFLTNFMKNNLNKFWEDEFMLFNKDFDIFKNYNLSNCFFTDLINLFCLIENPNHKFKLYDYDRYIGSLFGYSYVAVLIYFQEDIDEKNLKCFAYDKKNNELKYKLLIDSKKRLIFFMFELHYLKESNITQIDCLVQTPNKHYESCNIDLIEYF</sequence>
<dbReference type="VEuPathDB" id="MicrosporidiaDB:G9O61_00g012300"/>
<keyword evidence="3" id="KW-1185">Reference proteome</keyword>
<organism evidence="2 3">
    <name type="scientific">Vairimorpha ceranae</name>
    <dbReference type="NCBI Taxonomy" id="40302"/>
    <lineage>
        <taxon>Eukaryota</taxon>
        <taxon>Fungi</taxon>
        <taxon>Fungi incertae sedis</taxon>
        <taxon>Microsporidia</taxon>
        <taxon>Nosematidae</taxon>
        <taxon>Vairimorpha</taxon>
    </lineage>
</organism>
<proteinExistence type="predicted"/>
<dbReference type="RefSeq" id="XP_024332337.1">
    <property type="nucleotide sequence ID" value="XM_024474459.1"/>
</dbReference>
<reference evidence="2 3" key="1">
    <citation type="journal article" date="2015" name="Environ. Microbiol.">
        <title>Genome analyses suggest the presence of polyploidy and recent human-driven expansions in eight global populations of the honeybee pathogen Nosema ceranae.</title>
        <authorList>
            <person name="Pelin A."/>
            <person name="Selman M."/>
            <person name="Aris-Brosou S."/>
            <person name="Farinelli L."/>
            <person name="Corradi N."/>
        </authorList>
    </citation>
    <scope>NUCLEOTIDE SEQUENCE [LARGE SCALE GENOMIC DNA]</scope>
    <source>
        <strain evidence="2 3">PA08 1199</strain>
    </source>
</reference>
<evidence type="ECO:0000256" key="1">
    <source>
        <dbReference type="SAM" id="SignalP"/>
    </source>
</evidence>
<dbReference type="EMBL" id="JPQZ01000002">
    <property type="protein sequence ID" value="KKO76595.1"/>
    <property type="molecule type" value="Genomic_DNA"/>
</dbReference>
<dbReference type="AlphaFoldDB" id="A0A0F9WJ75"/>
<protein>
    <submittedName>
        <fullName evidence="2">Uncharacterized protein</fullName>
    </submittedName>
</protein>
<name>A0A0F9WJ75_9MICR</name>